<dbReference type="OrthoDB" id="2506366at2759"/>
<feature type="region of interest" description="Disordered" evidence="1">
    <location>
        <begin position="1"/>
        <end position="52"/>
    </location>
</feature>
<gene>
    <name evidence="2" type="ORF">O181_064323</name>
</gene>
<name>A0A9Q3ETA1_9BASI</name>
<evidence type="ECO:0000256" key="1">
    <source>
        <dbReference type="SAM" id="MobiDB-lite"/>
    </source>
</evidence>
<accession>A0A9Q3ETA1</accession>
<keyword evidence="3" id="KW-1185">Reference proteome</keyword>
<dbReference type="AlphaFoldDB" id="A0A9Q3ETA1"/>
<evidence type="ECO:0000313" key="2">
    <source>
        <dbReference type="EMBL" id="MBW0524608.1"/>
    </source>
</evidence>
<sequence length="106" mass="11893">MERAEKRHGKKTKSSQFSPETTGDATVERTLRPQQPSPSPIPKTFATSTPGKFPRASIFSKRVHITTSTHKPEIVTIPIRKIVKIKAKDYNLNFDGSDVEDFIKIA</sequence>
<dbReference type="Proteomes" id="UP000765509">
    <property type="component" value="Unassembled WGS sequence"/>
</dbReference>
<organism evidence="2 3">
    <name type="scientific">Austropuccinia psidii MF-1</name>
    <dbReference type="NCBI Taxonomy" id="1389203"/>
    <lineage>
        <taxon>Eukaryota</taxon>
        <taxon>Fungi</taxon>
        <taxon>Dikarya</taxon>
        <taxon>Basidiomycota</taxon>
        <taxon>Pucciniomycotina</taxon>
        <taxon>Pucciniomycetes</taxon>
        <taxon>Pucciniales</taxon>
        <taxon>Sphaerophragmiaceae</taxon>
        <taxon>Austropuccinia</taxon>
    </lineage>
</organism>
<reference evidence="2" key="1">
    <citation type="submission" date="2021-03" db="EMBL/GenBank/DDBJ databases">
        <title>Draft genome sequence of rust myrtle Austropuccinia psidii MF-1, a brazilian biotype.</title>
        <authorList>
            <person name="Quecine M.C."/>
            <person name="Pachon D.M.R."/>
            <person name="Bonatelli M.L."/>
            <person name="Correr F.H."/>
            <person name="Franceschini L.M."/>
            <person name="Leite T.F."/>
            <person name="Margarido G.R.A."/>
            <person name="Almeida C.A."/>
            <person name="Ferrarezi J.A."/>
            <person name="Labate C.A."/>
        </authorList>
    </citation>
    <scope>NUCLEOTIDE SEQUENCE</scope>
    <source>
        <strain evidence="2">MF-1</strain>
    </source>
</reference>
<feature type="compositionally biased region" description="Polar residues" evidence="1">
    <location>
        <begin position="14"/>
        <end position="24"/>
    </location>
</feature>
<evidence type="ECO:0000313" key="3">
    <source>
        <dbReference type="Proteomes" id="UP000765509"/>
    </source>
</evidence>
<dbReference type="EMBL" id="AVOT02031163">
    <property type="protein sequence ID" value="MBW0524608.1"/>
    <property type="molecule type" value="Genomic_DNA"/>
</dbReference>
<comment type="caution">
    <text evidence="2">The sequence shown here is derived from an EMBL/GenBank/DDBJ whole genome shotgun (WGS) entry which is preliminary data.</text>
</comment>
<proteinExistence type="predicted"/>
<feature type="compositionally biased region" description="Basic residues" evidence="1">
    <location>
        <begin position="1"/>
        <end position="13"/>
    </location>
</feature>
<protein>
    <submittedName>
        <fullName evidence="2">Uncharacterized protein</fullName>
    </submittedName>
</protein>